<dbReference type="RefSeq" id="WP_103914989.1">
    <property type="nucleotide sequence ID" value="NZ_FNUV01000001.1"/>
</dbReference>
<dbReference type="Gene3D" id="1.10.443.10">
    <property type="entry name" value="Intergrase catalytic core"/>
    <property type="match status" value="1"/>
</dbReference>
<protein>
    <submittedName>
        <fullName evidence="5">Site-specific recombinase XerD</fullName>
    </submittedName>
</protein>
<dbReference type="CDD" id="cd01185">
    <property type="entry name" value="INTN1_C_like"/>
    <property type="match status" value="1"/>
</dbReference>
<dbReference type="InterPro" id="IPR025269">
    <property type="entry name" value="SAM-like_dom"/>
</dbReference>
<dbReference type="Proteomes" id="UP000236735">
    <property type="component" value="Unassembled WGS sequence"/>
</dbReference>
<dbReference type="PANTHER" id="PTHR30349:SF64">
    <property type="entry name" value="PROPHAGE INTEGRASE INTD-RELATED"/>
    <property type="match status" value="1"/>
</dbReference>
<keyword evidence="2" id="KW-0238">DNA-binding</keyword>
<dbReference type="AlphaFoldDB" id="A0A1H5RX54"/>
<feature type="domain" description="Tyr recombinase" evidence="4">
    <location>
        <begin position="209"/>
        <end position="378"/>
    </location>
</feature>
<name>A0A1H5RX54_XYLRU</name>
<dbReference type="Pfam" id="PF17293">
    <property type="entry name" value="Arm-DNA-bind_5"/>
    <property type="match status" value="1"/>
</dbReference>
<dbReference type="GO" id="GO:0003677">
    <property type="term" value="F:DNA binding"/>
    <property type="evidence" value="ECO:0007669"/>
    <property type="project" value="UniProtKB-KW"/>
</dbReference>
<comment type="similarity">
    <text evidence="1">Belongs to the 'phage' integrase family.</text>
</comment>
<evidence type="ECO:0000259" key="4">
    <source>
        <dbReference type="PROSITE" id="PS51898"/>
    </source>
</evidence>
<dbReference type="InterPro" id="IPR002104">
    <property type="entry name" value="Integrase_catalytic"/>
</dbReference>
<dbReference type="Pfam" id="PF13102">
    <property type="entry name" value="Phage_int_SAM_5"/>
    <property type="match status" value="1"/>
</dbReference>
<sequence length="383" mass="44384">MNKTPLVEFVYNRHKTASATKEAAVELRVTFERKQKYMTTGVRLLPKQWHRGTVTNRVDAIQLNQTLEKLMIDVRQVVVNMMTEGSIDIFTIPDRLKRLRSGNINFLDFCDKRMKIRQYGKAEDSQERYTRFMKFFRGWGKIAEFEDITDLNIIALDEHLAARGLKPYSKWNNYHRFLNSFILDAIDEGYIKRNPYKWVRIEKEKSKGGIGKYLSPQEFATVRDMELPTESLQRVRDLFVFQTYTCLSYVDLSTFDAEKIEKVKGMKVYIGTRAKTSQTFTIPLLKPALAILKKYNNHLPIISNVKYNEYLKVVAQNASIDKPVSSHWARHTGATLLLNSGDVPMNIVQHILGHASQRMTEQVYAKRLDESIVDAMAKIDGKI</sequence>
<evidence type="ECO:0000313" key="6">
    <source>
        <dbReference type="Proteomes" id="UP000236735"/>
    </source>
</evidence>
<dbReference type="PROSITE" id="PS51898">
    <property type="entry name" value="TYR_RECOMBINASE"/>
    <property type="match status" value="1"/>
</dbReference>
<evidence type="ECO:0000256" key="1">
    <source>
        <dbReference type="ARBA" id="ARBA00008857"/>
    </source>
</evidence>
<dbReference type="InterPro" id="IPR011010">
    <property type="entry name" value="DNA_brk_join_enz"/>
</dbReference>
<dbReference type="InterPro" id="IPR010998">
    <property type="entry name" value="Integrase_recombinase_N"/>
</dbReference>
<reference evidence="5 6" key="1">
    <citation type="submission" date="2016-10" db="EMBL/GenBank/DDBJ databases">
        <authorList>
            <person name="de Groot N.N."/>
        </authorList>
    </citation>
    <scope>NUCLEOTIDE SEQUENCE [LARGE SCALE GENOMIC DNA]</scope>
    <source>
        <strain evidence="5 6">AR32</strain>
    </source>
</reference>
<dbReference type="GO" id="GO:0006310">
    <property type="term" value="P:DNA recombination"/>
    <property type="evidence" value="ECO:0007669"/>
    <property type="project" value="UniProtKB-KW"/>
</dbReference>
<keyword evidence="3" id="KW-0233">DNA recombination</keyword>
<dbReference type="PANTHER" id="PTHR30349">
    <property type="entry name" value="PHAGE INTEGRASE-RELATED"/>
    <property type="match status" value="1"/>
</dbReference>
<dbReference type="Gene3D" id="1.10.150.130">
    <property type="match status" value="1"/>
</dbReference>
<dbReference type="InterPro" id="IPR035386">
    <property type="entry name" value="Arm-DNA-bind_5"/>
</dbReference>
<evidence type="ECO:0000256" key="2">
    <source>
        <dbReference type="ARBA" id="ARBA00023125"/>
    </source>
</evidence>
<dbReference type="Pfam" id="PF00589">
    <property type="entry name" value="Phage_integrase"/>
    <property type="match status" value="1"/>
</dbReference>
<dbReference type="InterPro" id="IPR050090">
    <property type="entry name" value="Tyrosine_recombinase_XerCD"/>
</dbReference>
<evidence type="ECO:0000256" key="3">
    <source>
        <dbReference type="ARBA" id="ARBA00023172"/>
    </source>
</evidence>
<gene>
    <name evidence="5" type="ORF">SAMN05216354_0391</name>
</gene>
<dbReference type="EMBL" id="FNUV01000001">
    <property type="protein sequence ID" value="SEF42946.1"/>
    <property type="molecule type" value="Genomic_DNA"/>
</dbReference>
<dbReference type="SUPFAM" id="SSF56349">
    <property type="entry name" value="DNA breaking-rejoining enzymes"/>
    <property type="match status" value="1"/>
</dbReference>
<dbReference type="InterPro" id="IPR013762">
    <property type="entry name" value="Integrase-like_cat_sf"/>
</dbReference>
<dbReference type="GO" id="GO:0015074">
    <property type="term" value="P:DNA integration"/>
    <property type="evidence" value="ECO:0007669"/>
    <property type="project" value="InterPro"/>
</dbReference>
<proteinExistence type="inferred from homology"/>
<accession>A0A1H5RX54</accession>
<organism evidence="5 6">
    <name type="scientific">Xylanibacter ruminicola</name>
    <name type="common">Prevotella ruminicola</name>
    <dbReference type="NCBI Taxonomy" id="839"/>
    <lineage>
        <taxon>Bacteria</taxon>
        <taxon>Pseudomonadati</taxon>
        <taxon>Bacteroidota</taxon>
        <taxon>Bacteroidia</taxon>
        <taxon>Bacteroidales</taxon>
        <taxon>Prevotellaceae</taxon>
        <taxon>Xylanibacter</taxon>
    </lineage>
</organism>
<evidence type="ECO:0000313" key="5">
    <source>
        <dbReference type="EMBL" id="SEF42946.1"/>
    </source>
</evidence>